<dbReference type="Gene3D" id="1.20.5.170">
    <property type="match status" value="1"/>
</dbReference>
<sequence>MKRLQNTSDLSDTIKQNALLWSDKDHAFVAIHGPDADKKNSKITSLANGSITEDSTDAINGSQLYSLNQTLGELFWWWC</sequence>
<proteinExistence type="predicted"/>
<evidence type="ECO:0000259" key="1">
    <source>
        <dbReference type="Pfam" id="PF05662"/>
    </source>
</evidence>
<dbReference type="EMBL" id="JAIFRO010000013">
    <property type="protein sequence ID" value="MBX4336587.1"/>
    <property type="molecule type" value="Genomic_DNA"/>
</dbReference>
<evidence type="ECO:0000313" key="2">
    <source>
        <dbReference type="EMBL" id="MBX4336587.1"/>
    </source>
</evidence>
<dbReference type="Gene3D" id="6.10.250.2030">
    <property type="match status" value="1"/>
</dbReference>
<comment type="caution">
    <text evidence="2">The sequence shown here is derived from an EMBL/GenBank/DDBJ whole genome shotgun (WGS) entry which is preliminary data.</text>
</comment>
<dbReference type="InterPro" id="IPR008635">
    <property type="entry name" value="Coiled_stalk_dom"/>
</dbReference>
<evidence type="ECO:0000313" key="3">
    <source>
        <dbReference type="Proteomes" id="UP000746918"/>
    </source>
</evidence>
<reference evidence="2 3" key="1">
    <citation type="submission" date="2021-08" db="EMBL/GenBank/DDBJ databases">
        <title>Bartonella raoulti 094 sp. nov.</title>
        <authorList>
            <person name="Zgheib R."/>
            <person name="Hammoud A."/>
        </authorList>
    </citation>
    <scope>NUCLEOTIDE SEQUENCE [LARGE SCALE GENOMIC DNA]</scope>
    <source>
        <strain evidence="2 3">094</strain>
    </source>
</reference>
<keyword evidence="3" id="KW-1185">Reference proteome</keyword>
<dbReference type="Pfam" id="PF05662">
    <property type="entry name" value="YadA_stalk"/>
    <property type="match status" value="1"/>
</dbReference>
<feature type="domain" description="Trimeric autotransporter adhesin YadA-like stalk" evidence="1">
    <location>
        <begin position="42"/>
        <end position="72"/>
    </location>
</feature>
<dbReference type="SUPFAM" id="SSF101967">
    <property type="entry name" value="Adhesin YadA, collagen-binding domain"/>
    <property type="match status" value="1"/>
</dbReference>
<name>A0ABS7I7X8_9HYPH</name>
<organism evidence="2 3">
    <name type="scientific">Bartonella raoultii</name>
    <dbReference type="NCBI Taxonomy" id="1457020"/>
    <lineage>
        <taxon>Bacteria</taxon>
        <taxon>Pseudomonadati</taxon>
        <taxon>Pseudomonadota</taxon>
        <taxon>Alphaproteobacteria</taxon>
        <taxon>Hyphomicrobiales</taxon>
        <taxon>Bartonellaceae</taxon>
        <taxon>Bartonella</taxon>
    </lineage>
</organism>
<dbReference type="InterPro" id="IPR011049">
    <property type="entry name" value="Serralysin-like_metalloprot_C"/>
</dbReference>
<accession>A0ABS7I7X8</accession>
<gene>
    <name evidence="2" type="ORF">K3248_08320</name>
</gene>
<dbReference type="RefSeq" id="WP_220717872.1">
    <property type="nucleotide sequence ID" value="NZ_JAIFRO010000013.1"/>
</dbReference>
<dbReference type="Proteomes" id="UP000746918">
    <property type="component" value="Unassembled WGS sequence"/>
</dbReference>
<protein>
    <recommendedName>
        <fullName evidence="1">Trimeric autotransporter adhesin YadA-like stalk domain-containing protein</fullName>
    </recommendedName>
</protein>